<sequence length="765" mass="87328">MFENVDHFDFSLLESKIREYAPDADIALVRKAYDLASEAHKDQRRKSGEPYFLHPFAVAIFLADLNLDTTAISAALLHDVIEDTDFTFQDLEKRFGKRVALLVEGVTKLSKISFKSKMDRQAENLRKMLLAMIKDVRVILIKLADRLHNMMTLQHMSPRKQLEIAAETVEIYAPIAHRLGINVIKSNLEDLALKVLHPDVYREIKAKVDSKRFEREDFVNDVTSVVERNLEEVGVRAKVYGRPKHFYSIFMKMKMDDKDFSEIFDLMGFRIITETVKDCYAALGIIHKLWKPLHGRFKDYIAVPKPNMYQSLHTTIIHPRGEPLEFQIRTHRMHQIAEEGIAAHWHYKQGAGPQGAVAAHVQPQPQPQPGRGEDDDEYKLKLSWLKQLIEWHREVKDSQEFIEGIKVDLFQEEVFVFTPQGDIKVLPTGANPIDFAFAIHTEVGHQCVGAKVNGKIVPLSYALGNGDVVDILTSKKSTPSRDWLKIVKSQSASNKIKAWFKKHERDEIIVKGREQLQETLILCYKEVHNEEIISREESSLTRLLRSGTLETLVKAHSLNNVEELFYFIGLGRLSPKNIISELFPKIGEFKLALQRKHSQELAEKRAKKRKLVEGVKVSGMDNMLVKFAHCCNPLPGDDIVGFITVGRGISIHRSDCYNTKALKARADGRMVEVSWDGDEEGRSSFFVKIKIKSLDRRNLLQNVTNLLANERINIHSAKAMTQNNDLAQLSFVLEIRSKAQLETLLSHIRKIPGILDVTRVAATMK</sequence>
<dbReference type="InterPro" id="IPR003607">
    <property type="entry name" value="HD/PDEase_dom"/>
</dbReference>
<dbReference type="InterPro" id="IPR012676">
    <property type="entry name" value="TGS-like"/>
</dbReference>
<evidence type="ECO:0000313" key="7">
    <source>
        <dbReference type="EMBL" id="PKK91728.1"/>
    </source>
</evidence>
<dbReference type="Pfam" id="PF19296">
    <property type="entry name" value="RelA_AH_RIS"/>
    <property type="match status" value="1"/>
</dbReference>
<comment type="caution">
    <text evidence="7">The sequence shown here is derived from an EMBL/GenBank/DDBJ whole genome shotgun (WGS) entry which is preliminary data.</text>
</comment>
<dbReference type="SUPFAM" id="SSF109604">
    <property type="entry name" value="HD-domain/PDEase-like"/>
    <property type="match status" value="1"/>
</dbReference>
<evidence type="ECO:0000256" key="1">
    <source>
        <dbReference type="ARBA" id="ARBA00025704"/>
    </source>
</evidence>
<dbReference type="PROSITE" id="PS51880">
    <property type="entry name" value="TGS"/>
    <property type="match status" value="1"/>
</dbReference>
<feature type="domain" description="TGS" evidence="6">
    <location>
        <begin position="410"/>
        <end position="473"/>
    </location>
</feature>
<dbReference type="CDD" id="cd05399">
    <property type="entry name" value="NT_Rel-Spo_like"/>
    <property type="match status" value="1"/>
</dbReference>
<dbReference type="InterPro" id="IPR006674">
    <property type="entry name" value="HD_domain"/>
</dbReference>
<evidence type="ECO:0000259" key="4">
    <source>
        <dbReference type="PROSITE" id="PS51671"/>
    </source>
</evidence>
<feature type="region of interest" description="Disordered" evidence="3">
    <location>
        <begin position="356"/>
        <end position="375"/>
    </location>
</feature>
<dbReference type="Proteomes" id="UP000233256">
    <property type="component" value="Unassembled WGS sequence"/>
</dbReference>
<dbReference type="Gene3D" id="3.10.20.30">
    <property type="match status" value="1"/>
</dbReference>
<dbReference type="InterPro" id="IPR007685">
    <property type="entry name" value="RelA_SpoT"/>
</dbReference>
<accession>A0A2N1PTQ6</accession>
<dbReference type="AlphaFoldDB" id="A0A2N1PTQ6"/>
<comment type="pathway">
    <text evidence="1">Purine metabolism.</text>
</comment>
<dbReference type="InterPro" id="IPR045600">
    <property type="entry name" value="RelA/SpoT_AH_RIS"/>
</dbReference>
<dbReference type="InterPro" id="IPR045865">
    <property type="entry name" value="ACT-like_dom_sf"/>
</dbReference>
<dbReference type="CDD" id="cd00077">
    <property type="entry name" value="HDc"/>
    <property type="match status" value="1"/>
</dbReference>
<dbReference type="InterPro" id="IPR043519">
    <property type="entry name" value="NT_sf"/>
</dbReference>
<dbReference type="FunFam" id="3.10.20.30:FF:000002">
    <property type="entry name" value="GTP pyrophosphokinase (RelA/SpoT)"/>
    <property type="match status" value="1"/>
</dbReference>
<dbReference type="GO" id="GO:0015969">
    <property type="term" value="P:guanosine tetraphosphate metabolic process"/>
    <property type="evidence" value="ECO:0007669"/>
    <property type="project" value="InterPro"/>
</dbReference>
<dbReference type="EMBL" id="PGXC01000002">
    <property type="protein sequence ID" value="PKK91728.1"/>
    <property type="molecule type" value="Genomic_DNA"/>
</dbReference>
<feature type="domain" description="ACT" evidence="4">
    <location>
        <begin position="688"/>
        <end position="762"/>
    </location>
</feature>
<dbReference type="InterPro" id="IPR004811">
    <property type="entry name" value="RelA/Spo_fam"/>
</dbReference>
<dbReference type="Pfam" id="PF13291">
    <property type="entry name" value="ACT_4"/>
    <property type="match status" value="1"/>
</dbReference>
<comment type="similarity">
    <text evidence="2">Belongs to the relA/spoT family.</text>
</comment>
<dbReference type="InterPro" id="IPR002912">
    <property type="entry name" value="ACT_dom"/>
</dbReference>
<dbReference type="NCBIfam" id="TIGR00691">
    <property type="entry name" value="spoT_relA"/>
    <property type="match status" value="1"/>
</dbReference>
<evidence type="ECO:0000259" key="5">
    <source>
        <dbReference type="PROSITE" id="PS51831"/>
    </source>
</evidence>
<dbReference type="InterPro" id="IPR004095">
    <property type="entry name" value="TGS"/>
</dbReference>
<dbReference type="SUPFAM" id="SSF55021">
    <property type="entry name" value="ACT-like"/>
    <property type="match status" value="1"/>
</dbReference>
<dbReference type="InterPro" id="IPR012675">
    <property type="entry name" value="Beta-grasp_dom_sf"/>
</dbReference>
<dbReference type="SMART" id="SM00954">
    <property type="entry name" value="RelA_SpoT"/>
    <property type="match status" value="1"/>
</dbReference>
<dbReference type="GO" id="GO:0005886">
    <property type="term" value="C:plasma membrane"/>
    <property type="evidence" value="ECO:0007669"/>
    <property type="project" value="TreeGrafter"/>
</dbReference>
<comment type="function">
    <text evidence="2">In eubacteria ppGpp (guanosine 3'-diphosphate 5'-diphosphate) is a mediator of the stringent response that coordinates a variety of cellular activities in response to changes in nutritional abundance.</text>
</comment>
<dbReference type="PROSITE" id="PS51831">
    <property type="entry name" value="HD"/>
    <property type="match status" value="1"/>
</dbReference>
<evidence type="ECO:0000259" key="6">
    <source>
        <dbReference type="PROSITE" id="PS51880"/>
    </source>
</evidence>
<dbReference type="Gene3D" id="3.30.460.10">
    <property type="entry name" value="Beta Polymerase, domain 2"/>
    <property type="match status" value="1"/>
</dbReference>
<protein>
    <submittedName>
        <fullName evidence="7">(P)ppGpp synthetase</fullName>
    </submittedName>
</protein>
<name>A0A2N1PTQ6_9BACT</name>
<gene>
    <name evidence="7" type="ORF">CVV64_03435</name>
</gene>
<evidence type="ECO:0000256" key="2">
    <source>
        <dbReference type="RuleBase" id="RU003847"/>
    </source>
</evidence>
<dbReference type="PANTHER" id="PTHR21262:SF31">
    <property type="entry name" value="GTP PYROPHOSPHOKINASE"/>
    <property type="match status" value="1"/>
</dbReference>
<dbReference type="SUPFAM" id="SSF81271">
    <property type="entry name" value="TGS-like"/>
    <property type="match status" value="1"/>
</dbReference>
<dbReference type="Pfam" id="PF02824">
    <property type="entry name" value="TGS"/>
    <property type="match status" value="1"/>
</dbReference>
<reference evidence="7 8" key="1">
    <citation type="journal article" date="2017" name="ISME J.">
        <title>Potential for microbial H2 and metal transformations associated with novel bacteria and archaea in deep terrestrial subsurface sediments.</title>
        <authorList>
            <person name="Hernsdorf A.W."/>
            <person name="Amano Y."/>
            <person name="Miyakawa K."/>
            <person name="Ise K."/>
            <person name="Suzuki Y."/>
            <person name="Anantharaman K."/>
            <person name="Probst A."/>
            <person name="Burstein D."/>
            <person name="Thomas B.C."/>
            <person name="Banfield J.F."/>
        </authorList>
    </citation>
    <scope>NUCLEOTIDE SEQUENCE [LARGE SCALE GENOMIC DNA]</scope>
    <source>
        <strain evidence="7">HGW-Wallbacteria-1</strain>
    </source>
</reference>
<dbReference type="Pfam" id="PF13328">
    <property type="entry name" value="HD_4"/>
    <property type="match status" value="1"/>
</dbReference>
<dbReference type="PROSITE" id="PS51671">
    <property type="entry name" value="ACT"/>
    <property type="match status" value="1"/>
</dbReference>
<dbReference type="Gene3D" id="3.30.70.260">
    <property type="match status" value="1"/>
</dbReference>
<dbReference type="SUPFAM" id="SSF81301">
    <property type="entry name" value="Nucleotidyltransferase"/>
    <property type="match status" value="1"/>
</dbReference>
<dbReference type="SMART" id="SM00471">
    <property type="entry name" value="HDc"/>
    <property type="match status" value="1"/>
</dbReference>
<feature type="domain" description="HD" evidence="5">
    <location>
        <begin position="51"/>
        <end position="150"/>
    </location>
</feature>
<evidence type="ECO:0000313" key="8">
    <source>
        <dbReference type="Proteomes" id="UP000233256"/>
    </source>
</evidence>
<evidence type="ECO:0000256" key="3">
    <source>
        <dbReference type="SAM" id="MobiDB-lite"/>
    </source>
</evidence>
<dbReference type="FunFam" id="3.30.460.10:FF:000001">
    <property type="entry name" value="GTP pyrophosphokinase RelA"/>
    <property type="match status" value="1"/>
</dbReference>
<dbReference type="PANTHER" id="PTHR21262">
    <property type="entry name" value="GUANOSINE-3',5'-BIS DIPHOSPHATE 3'-PYROPHOSPHOHYDROLASE"/>
    <property type="match status" value="1"/>
</dbReference>
<dbReference type="Gene3D" id="1.10.3210.10">
    <property type="entry name" value="Hypothetical protein af1432"/>
    <property type="match status" value="1"/>
</dbReference>
<organism evidence="7 8">
    <name type="scientific">Candidatus Wallbacteria bacterium HGW-Wallbacteria-1</name>
    <dbReference type="NCBI Taxonomy" id="2013854"/>
    <lineage>
        <taxon>Bacteria</taxon>
        <taxon>Candidatus Walliibacteriota</taxon>
    </lineage>
</organism>
<dbReference type="CDD" id="cd01668">
    <property type="entry name" value="TGS_RSH"/>
    <property type="match status" value="1"/>
</dbReference>
<dbReference type="FunFam" id="1.10.3210.10:FF:000001">
    <property type="entry name" value="GTP pyrophosphokinase RelA"/>
    <property type="match status" value="1"/>
</dbReference>
<proteinExistence type="inferred from homology"/>
<dbReference type="InterPro" id="IPR033655">
    <property type="entry name" value="TGS_RelA/SpoT"/>
</dbReference>
<dbReference type="Pfam" id="PF04607">
    <property type="entry name" value="RelA_SpoT"/>
    <property type="match status" value="1"/>
</dbReference>
<dbReference type="CDD" id="cd04876">
    <property type="entry name" value="ACT_RelA-SpoT"/>
    <property type="match status" value="1"/>
</dbReference>